<dbReference type="PANTHER" id="PTHR28219:SF1">
    <property type="entry name" value="UPF0642 PROTEIN YBL028C"/>
    <property type="match status" value="1"/>
</dbReference>
<dbReference type="EMBL" id="SGPL01000072">
    <property type="protein sequence ID" value="THH18541.1"/>
    <property type="molecule type" value="Genomic_DNA"/>
</dbReference>
<name>A0A4S4M2W0_9AGAM</name>
<feature type="region of interest" description="Disordered" evidence="1">
    <location>
        <begin position="109"/>
        <end position="140"/>
    </location>
</feature>
<sequence>MFSKVSHLWDTRLFEPRNPTNGFFSQASQPAPADFPFLHILICISSQDLTHHEQALLLSSNFGKNNQMAKSTRSKVKRSFRSKKREHGVYAAVEAARLQRLNAKLRALTADEQQQENEGDEEEGGIGGGRGGGGGGHTRLPQSLHVQQVRSSSSHPTHTVRLTSFPFFSSPPSLPFTHPDPDDERIHGRRRRRRIDIDILDGTGTAQTHIDTRTPEFATRTVETIKGTGPAPQGARHESTGIGRSAEKVWAIAQAAMRDGRTSADVRVGHAVRFWYSCTVSFFFF</sequence>
<evidence type="ECO:0000259" key="2">
    <source>
        <dbReference type="Pfam" id="PF10338"/>
    </source>
</evidence>
<feature type="compositionally biased region" description="Acidic residues" evidence="1">
    <location>
        <begin position="113"/>
        <end position="124"/>
    </location>
</feature>
<evidence type="ECO:0000256" key="1">
    <source>
        <dbReference type="SAM" id="MobiDB-lite"/>
    </source>
</evidence>
<dbReference type="InterPro" id="IPR019434">
    <property type="entry name" value="DUF2423"/>
</dbReference>
<dbReference type="OrthoDB" id="4087970at2759"/>
<dbReference type="Proteomes" id="UP000310158">
    <property type="component" value="Unassembled WGS sequence"/>
</dbReference>
<gene>
    <name evidence="3" type="ORF">EW146_g2439</name>
</gene>
<accession>A0A4S4M2W0</accession>
<organism evidence="3 4">
    <name type="scientific">Bondarzewia mesenterica</name>
    <dbReference type="NCBI Taxonomy" id="1095465"/>
    <lineage>
        <taxon>Eukaryota</taxon>
        <taxon>Fungi</taxon>
        <taxon>Dikarya</taxon>
        <taxon>Basidiomycota</taxon>
        <taxon>Agaricomycotina</taxon>
        <taxon>Agaricomycetes</taxon>
        <taxon>Russulales</taxon>
        <taxon>Bondarzewiaceae</taxon>
        <taxon>Bondarzewia</taxon>
    </lineage>
</organism>
<feature type="domain" description="DUF2423" evidence="2">
    <location>
        <begin position="68"/>
        <end position="110"/>
    </location>
</feature>
<proteinExistence type="predicted"/>
<feature type="compositionally biased region" description="Gly residues" evidence="1">
    <location>
        <begin position="125"/>
        <end position="137"/>
    </location>
</feature>
<protein>
    <recommendedName>
        <fullName evidence="2">DUF2423 domain-containing protein</fullName>
    </recommendedName>
</protein>
<evidence type="ECO:0000313" key="4">
    <source>
        <dbReference type="Proteomes" id="UP000310158"/>
    </source>
</evidence>
<dbReference type="AlphaFoldDB" id="A0A4S4M2W0"/>
<evidence type="ECO:0000313" key="3">
    <source>
        <dbReference type="EMBL" id="THH18541.1"/>
    </source>
</evidence>
<comment type="caution">
    <text evidence="3">The sequence shown here is derived from an EMBL/GenBank/DDBJ whole genome shotgun (WGS) entry which is preliminary data.</text>
</comment>
<reference evidence="3 4" key="1">
    <citation type="submission" date="2019-02" db="EMBL/GenBank/DDBJ databases">
        <title>Genome sequencing of the rare red list fungi Bondarzewia mesenterica.</title>
        <authorList>
            <person name="Buettner E."/>
            <person name="Kellner H."/>
        </authorList>
    </citation>
    <scope>NUCLEOTIDE SEQUENCE [LARGE SCALE GENOMIC DNA]</scope>
    <source>
        <strain evidence="3 4">DSM 108281</strain>
    </source>
</reference>
<dbReference type="Pfam" id="PF10338">
    <property type="entry name" value="YBL028C_N"/>
    <property type="match status" value="1"/>
</dbReference>
<keyword evidence="4" id="KW-1185">Reference proteome</keyword>
<dbReference type="GO" id="GO:0030687">
    <property type="term" value="C:preribosome, large subunit precursor"/>
    <property type="evidence" value="ECO:0007669"/>
    <property type="project" value="TreeGrafter"/>
</dbReference>
<dbReference type="PANTHER" id="PTHR28219">
    <property type="entry name" value="UPF0642 PROTEIN YBL028C"/>
    <property type="match status" value="1"/>
</dbReference>